<organism evidence="2 3">
    <name type="scientific">Sistotremastrum niveocremeum HHB9708</name>
    <dbReference type="NCBI Taxonomy" id="1314777"/>
    <lineage>
        <taxon>Eukaryota</taxon>
        <taxon>Fungi</taxon>
        <taxon>Dikarya</taxon>
        <taxon>Basidiomycota</taxon>
        <taxon>Agaricomycotina</taxon>
        <taxon>Agaricomycetes</taxon>
        <taxon>Sistotremastrales</taxon>
        <taxon>Sistotremastraceae</taxon>
        <taxon>Sertulicium</taxon>
        <taxon>Sertulicium niveocremeum</taxon>
    </lineage>
</organism>
<dbReference type="EMBL" id="KV419399">
    <property type="protein sequence ID" value="KZS96426.1"/>
    <property type="molecule type" value="Genomic_DNA"/>
</dbReference>
<gene>
    <name evidence="2" type="ORF">SISNIDRAFT_451156</name>
</gene>
<dbReference type="Proteomes" id="UP000076722">
    <property type="component" value="Unassembled WGS sequence"/>
</dbReference>
<feature type="region of interest" description="Disordered" evidence="1">
    <location>
        <begin position="1"/>
        <end position="35"/>
    </location>
</feature>
<evidence type="ECO:0000313" key="3">
    <source>
        <dbReference type="Proteomes" id="UP000076722"/>
    </source>
</evidence>
<protein>
    <submittedName>
        <fullName evidence="2">Uncharacterized protein</fullName>
    </submittedName>
</protein>
<accession>A0A164XZ17</accession>
<sequence>MDQHSTSSASFHTGTSQCRGAAPNLNPSRTDPRPSSAVLIHQYSTLSERPVMPDGIANKTLAHLMRRRDISKRSQCKRAENGRLLLDVVRSMLPSSEASQIRGQADAASVAAILLRNMNTPL</sequence>
<dbReference type="AlphaFoldDB" id="A0A164XZ17"/>
<evidence type="ECO:0000313" key="2">
    <source>
        <dbReference type="EMBL" id="KZS96426.1"/>
    </source>
</evidence>
<keyword evidence="3" id="KW-1185">Reference proteome</keyword>
<reference evidence="2 3" key="1">
    <citation type="journal article" date="2016" name="Mol. Biol. Evol.">
        <title>Comparative Genomics of Early-Diverging Mushroom-Forming Fungi Provides Insights into the Origins of Lignocellulose Decay Capabilities.</title>
        <authorList>
            <person name="Nagy L.G."/>
            <person name="Riley R."/>
            <person name="Tritt A."/>
            <person name="Adam C."/>
            <person name="Daum C."/>
            <person name="Floudas D."/>
            <person name="Sun H."/>
            <person name="Yadav J.S."/>
            <person name="Pangilinan J."/>
            <person name="Larsson K.H."/>
            <person name="Matsuura K."/>
            <person name="Barry K."/>
            <person name="Labutti K."/>
            <person name="Kuo R."/>
            <person name="Ohm R.A."/>
            <person name="Bhattacharya S.S."/>
            <person name="Shirouzu T."/>
            <person name="Yoshinaga Y."/>
            <person name="Martin F.M."/>
            <person name="Grigoriev I.V."/>
            <person name="Hibbett D.S."/>
        </authorList>
    </citation>
    <scope>NUCLEOTIDE SEQUENCE [LARGE SCALE GENOMIC DNA]</scope>
    <source>
        <strain evidence="2 3">HHB9708</strain>
    </source>
</reference>
<evidence type="ECO:0000256" key="1">
    <source>
        <dbReference type="SAM" id="MobiDB-lite"/>
    </source>
</evidence>
<feature type="compositionally biased region" description="Polar residues" evidence="1">
    <location>
        <begin position="1"/>
        <end position="18"/>
    </location>
</feature>
<name>A0A164XZ17_9AGAM</name>
<proteinExistence type="predicted"/>